<accession>A0ABP1NI44</accession>
<feature type="signal peptide" evidence="2">
    <location>
        <begin position="1"/>
        <end position="19"/>
    </location>
</feature>
<name>A0ABP1NI44_XYLVO</name>
<reference evidence="3 4" key="1">
    <citation type="submission" date="2024-08" db="EMBL/GenBank/DDBJ databases">
        <authorList>
            <person name="Will J Nash"/>
            <person name="Angela Man"/>
            <person name="Seanna McTaggart"/>
            <person name="Kendall Baker"/>
            <person name="Tom Barker"/>
            <person name="Leah Catchpole"/>
            <person name="Alex Durrant"/>
            <person name="Karim Gharbi"/>
            <person name="Naomi Irish"/>
            <person name="Gemy Kaithakottil"/>
            <person name="Debby Ku"/>
            <person name="Aaliyah Providence"/>
            <person name="Felix Shaw"/>
            <person name="David Swarbreck"/>
            <person name="Chris Watkins"/>
            <person name="Ann M. McCartney"/>
            <person name="Giulio Formenti"/>
            <person name="Alice Mouton"/>
            <person name="Noel Vella"/>
            <person name="Bjorn M von Reumont"/>
            <person name="Adriana Vella"/>
            <person name="Wilfried Haerty"/>
        </authorList>
    </citation>
    <scope>NUCLEOTIDE SEQUENCE [LARGE SCALE GENOMIC DNA]</scope>
</reference>
<gene>
    <name evidence="3" type="ORF">XYLVIOL_LOCUS4222</name>
</gene>
<organism evidence="3 4">
    <name type="scientific">Xylocopa violacea</name>
    <name type="common">Violet carpenter bee</name>
    <name type="synonym">Apis violacea</name>
    <dbReference type="NCBI Taxonomy" id="135666"/>
    <lineage>
        <taxon>Eukaryota</taxon>
        <taxon>Metazoa</taxon>
        <taxon>Ecdysozoa</taxon>
        <taxon>Arthropoda</taxon>
        <taxon>Hexapoda</taxon>
        <taxon>Insecta</taxon>
        <taxon>Pterygota</taxon>
        <taxon>Neoptera</taxon>
        <taxon>Endopterygota</taxon>
        <taxon>Hymenoptera</taxon>
        <taxon>Apocrita</taxon>
        <taxon>Aculeata</taxon>
        <taxon>Apoidea</taxon>
        <taxon>Anthophila</taxon>
        <taxon>Apidae</taxon>
        <taxon>Xylocopa</taxon>
        <taxon>Xylocopa</taxon>
    </lineage>
</organism>
<dbReference type="Proteomes" id="UP001642520">
    <property type="component" value="Unassembled WGS sequence"/>
</dbReference>
<proteinExistence type="predicted"/>
<sequence length="231" mass="25577">MKIAISSVVLLTIISNALAMNQNRLLWTGNQPPSTTEETQVVEIVRWQQPICLQPAYGVSSCLHSLRKLQKEYEQVSGKSFVNEQGESLVSEDEETSSKILPPEVITWTTVEDLRSLQGSEEPHAEESLESNKKSSVLPKDHEEAIAEGRYLVPPPEKLKKPQQIYVTKVLQSPVTATLVAYNCVPEVGIPLCEDHQGHIEPSKPTLGSIPSLSISIRTEDVSDQKRSVNV</sequence>
<feature type="region of interest" description="Disordered" evidence="1">
    <location>
        <begin position="118"/>
        <end position="139"/>
    </location>
</feature>
<protein>
    <submittedName>
        <fullName evidence="3">Uncharacterized protein</fullName>
    </submittedName>
</protein>
<comment type="caution">
    <text evidence="3">The sequence shown here is derived from an EMBL/GenBank/DDBJ whole genome shotgun (WGS) entry which is preliminary data.</text>
</comment>
<dbReference type="EMBL" id="CAXAJV020001290">
    <property type="protein sequence ID" value="CAL7939921.1"/>
    <property type="molecule type" value="Genomic_DNA"/>
</dbReference>
<evidence type="ECO:0000313" key="4">
    <source>
        <dbReference type="Proteomes" id="UP001642520"/>
    </source>
</evidence>
<evidence type="ECO:0000313" key="3">
    <source>
        <dbReference type="EMBL" id="CAL7939921.1"/>
    </source>
</evidence>
<evidence type="ECO:0000256" key="1">
    <source>
        <dbReference type="SAM" id="MobiDB-lite"/>
    </source>
</evidence>
<feature type="compositionally biased region" description="Basic and acidic residues" evidence="1">
    <location>
        <begin position="121"/>
        <end position="139"/>
    </location>
</feature>
<evidence type="ECO:0000256" key="2">
    <source>
        <dbReference type="SAM" id="SignalP"/>
    </source>
</evidence>
<keyword evidence="4" id="KW-1185">Reference proteome</keyword>
<feature type="chain" id="PRO_5046885647" evidence="2">
    <location>
        <begin position="20"/>
        <end position="231"/>
    </location>
</feature>
<keyword evidence="2" id="KW-0732">Signal</keyword>